<dbReference type="GO" id="GO:0008108">
    <property type="term" value="F:UDP-glucose:hexose-1-phosphate uridylyltransferase activity"/>
    <property type="evidence" value="ECO:0007669"/>
    <property type="project" value="InterPro"/>
</dbReference>
<keyword evidence="2" id="KW-0479">Metal-binding</keyword>
<evidence type="ECO:0000256" key="1">
    <source>
        <dbReference type="PIRSR" id="PIRSR000808-1"/>
    </source>
</evidence>
<dbReference type="Gene3D" id="3.30.428.10">
    <property type="entry name" value="HIT-like"/>
    <property type="match status" value="2"/>
</dbReference>
<feature type="binding site" evidence="3">
    <location>
        <position position="168"/>
    </location>
    <ligand>
        <name>Fe cation</name>
        <dbReference type="ChEBI" id="CHEBI:24875"/>
    </ligand>
</feature>
<dbReference type="PANTHER" id="PTHR42763:SF2">
    <property type="entry name" value="ADP-GLUCOSE PHOSPHORYLASE"/>
    <property type="match status" value="1"/>
</dbReference>
<feature type="binding site" evidence="3">
    <location>
        <position position="281"/>
    </location>
    <ligand>
        <name>Fe cation</name>
        <dbReference type="ChEBI" id="CHEBI:24875"/>
    </ligand>
</feature>
<feature type="binding site" evidence="2">
    <location>
        <position position="44"/>
    </location>
    <ligand>
        <name>Zn(2+)</name>
        <dbReference type="ChEBI" id="CHEBI:29105"/>
    </ligand>
</feature>
<dbReference type="EMBL" id="DYUB01000313">
    <property type="protein sequence ID" value="HJG97431.1"/>
    <property type="molecule type" value="Genomic_DNA"/>
</dbReference>
<evidence type="ECO:0000256" key="3">
    <source>
        <dbReference type="PIRSR" id="PIRSR000808-4"/>
    </source>
</evidence>
<dbReference type="PIRSF" id="PIRSF000808">
    <property type="entry name" value="GalT"/>
    <property type="match status" value="1"/>
</dbReference>
<keyword evidence="2" id="KW-0862">Zinc</keyword>
<feature type="binding site" evidence="3">
    <location>
        <position position="265"/>
    </location>
    <ligand>
        <name>Fe cation</name>
        <dbReference type="ChEBI" id="CHEBI:24875"/>
    </ligand>
</feature>
<evidence type="ECO:0000256" key="2">
    <source>
        <dbReference type="PIRSR" id="PIRSR000808-3"/>
    </source>
</evidence>
<evidence type="ECO:0000313" key="5">
    <source>
        <dbReference type="EMBL" id="HJG97431.1"/>
    </source>
</evidence>
<dbReference type="GO" id="GO:0008270">
    <property type="term" value="F:zinc ion binding"/>
    <property type="evidence" value="ECO:0007669"/>
    <property type="project" value="InterPro"/>
</dbReference>
<name>A0A921N1V2_9FIRM</name>
<keyword evidence="3" id="KW-0408">Iron</keyword>
<dbReference type="InterPro" id="IPR053177">
    <property type="entry name" value="ADP-glucose_phosphorylase"/>
</dbReference>
<sequence>MKEIRIDDINNDIVIFAKDRSRRPMDKVIKGNEECIIKEYNKSCPFCRGNEYYTLESKFKIENEKGWIVRSIDNKFPIVDNLQDNIYGNHEVMIDTYRHNGSFYNMTEEEFYNMLLMYKDRYSNLIKNKKVQYVSIFKNYLREAGASLNHPHSQIVSLSIMPPDIEREIYISKQYYIKNNRYLYDDIINEEINTKKRVINNSKNFLTIIPKTTKYTGEIRILFKKNIKFEHIRNKDIRELSSIFKRLFSNLFEINGDIPFNIFIHSHPKDIELEYFNVHIHIIPRMYRFGGFELSTGIYVSSIEPKDLADKIKF</sequence>
<feature type="active site" description="Tele-UMP-histidine intermediate" evidence="1">
    <location>
        <position position="152"/>
    </location>
</feature>
<dbReference type="InterPro" id="IPR001937">
    <property type="entry name" value="GalP_UDPtransf1"/>
</dbReference>
<feature type="binding site" evidence="2">
    <location>
        <position position="99"/>
    </location>
    <ligand>
        <name>Zn(2+)</name>
        <dbReference type="ChEBI" id="CHEBI:29105"/>
    </ligand>
</feature>
<evidence type="ECO:0000313" key="6">
    <source>
        <dbReference type="Proteomes" id="UP000776700"/>
    </source>
</evidence>
<organism evidence="5 6">
    <name type="scientific">Romboutsia timonensis</name>
    <dbReference type="NCBI Taxonomy" id="1776391"/>
    <lineage>
        <taxon>Bacteria</taxon>
        <taxon>Bacillati</taxon>
        <taxon>Bacillota</taxon>
        <taxon>Clostridia</taxon>
        <taxon>Peptostreptococcales</taxon>
        <taxon>Peptostreptococcaceae</taxon>
        <taxon>Romboutsia</taxon>
    </lineage>
</organism>
<dbReference type="InterPro" id="IPR036265">
    <property type="entry name" value="HIT-like_sf"/>
</dbReference>
<feature type="binding site" evidence="2">
    <location>
        <position position="150"/>
    </location>
    <ligand>
        <name>Zn(2+)</name>
        <dbReference type="ChEBI" id="CHEBI:29105"/>
    </ligand>
</feature>
<feature type="domain" description="DUF4921" evidence="4">
    <location>
        <begin position="105"/>
        <end position="312"/>
    </location>
</feature>
<dbReference type="Pfam" id="PF16268">
    <property type="entry name" value="DUF4921"/>
    <property type="match status" value="1"/>
</dbReference>
<reference evidence="5" key="1">
    <citation type="journal article" date="2021" name="PeerJ">
        <title>Extensive microbial diversity within the chicken gut microbiome revealed by metagenomics and culture.</title>
        <authorList>
            <person name="Gilroy R."/>
            <person name="Ravi A."/>
            <person name="Getino M."/>
            <person name="Pursley I."/>
            <person name="Horton D.L."/>
            <person name="Alikhan N.F."/>
            <person name="Baker D."/>
            <person name="Gharbi K."/>
            <person name="Hall N."/>
            <person name="Watson M."/>
            <person name="Adriaenssens E.M."/>
            <person name="Foster-Nyarko E."/>
            <person name="Jarju S."/>
            <person name="Secka A."/>
            <person name="Antonio M."/>
            <person name="Oren A."/>
            <person name="Chaudhuri R.R."/>
            <person name="La Ragione R."/>
            <person name="Hildebrand F."/>
            <person name="Pallen M.J."/>
        </authorList>
    </citation>
    <scope>NUCLEOTIDE SEQUENCE</scope>
    <source>
        <strain evidence="5">1277</strain>
    </source>
</reference>
<protein>
    <submittedName>
        <fullName evidence="5">DUF4931 domain-containing protein</fullName>
    </submittedName>
</protein>
<feature type="binding site" evidence="3">
    <location>
        <position position="279"/>
    </location>
    <ligand>
        <name>Fe cation</name>
        <dbReference type="ChEBI" id="CHEBI:24875"/>
    </ligand>
</feature>
<dbReference type="GO" id="GO:0006012">
    <property type="term" value="P:galactose metabolic process"/>
    <property type="evidence" value="ECO:0007669"/>
    <property type="project" value="InterPro"/>
</dbReference>
<comment type="cofactor">
    <cofactor evidence="3">
        <name>Fe cation</name>
        <dbReference type="ChEBI" id="CHEBI:24875"/>
    </cofactor>
    <text evidence="3">Binds 1 Fe cation per subunit.</text>
</comment>
<gene>
    <name evidence="5" type="ORF">K8V90_10040</name>
</gene>
<reference evidence="5" key="2">
    <citation type="submission" date="2021-09" db="EMBL/GenBank/DDBJ databases">
        <authorList>
            <person name="Gilroy R."/>
        </authorList>
    </citation>
    <scope>NUCLEOTIDE SEQUENCE</scope>
    <source>
        <strain evidence="5">1277</strain>
    </source>
</reference>
<dbReference type="InterPro" id="IPR032576">
    <property type="entry name" value="DUF4921"/>
</dbReference>
<feature type="binding site" evidence="2">
    <location>
        <position position="47"/>
    </location>
    <ligand>
        <name>Zn(2+)</name>
        <dbReference type="ChEBI" id="CHEBI:29105"/>
    </ligand>
</feature>
<accession>A0A921N1V2</accession>
<comment type="caution">
    <text evidence="5">The sequence shown here is derived from an EMBL/GenBank/DDBJ whole genome shotgun (WGS) entry which is preliminary data.</text>
</comment>
<dbReference type="Proteomes" id="UP000776700">
    <property type="component" value="Unassembled WGS sequence"/>
</dbReference>
<evidence type="ECO:0000259" key="4">
    <source>
        <dbReference type="Pfam" id="PF16268"/>
    </source>
</evidence>
<dbReference type="PANTHER" id="PTHR42763">
    <property type="entry name" value="ADP-GLUCOSE PHOSPHORYLASE"/>
    <property type="match status" value="1"/>
</dbReference>
<proteinExistence type="predicted"/>
<comment type="cofactor">
    <cofactor evidence="2">
        <name>Zn(2+)</name>
        <dbReference type="ChEBI" id="CHEBI:29105"/>
    </cofactor>
    <text evidence="2">Binds 1 zinc ion per subunit.</text>
</comment>
<dbReference type="AlphaFoldDB" id="A0A921N1V2"/>
<dbReference type="SUPFAM" id="SSF54197">
    <property type="entry name" value="HIT-like"/>
    <property type="match status" value="2"/>
</dbReference>